<dbReference type="SUPFAM" id="SSF53955">
    <property type="entry name" value="Lysozyme-like"/>
    <property type="match status" value="1"/>
</dbReference>
<keyword evidence="4" id="KW-1015">Disulfide bond</keyword>
<dbReference type="Gene3D" id="1.10.530.10">
    <property type="match status" value="1"/>
</dbReference>
<protein>
    <recommendedName>
        <fullName evidence="2">lysozyme</fullName>
        <ecNumber evidence="2">3.2.1.17</ecNumber>
    </recommendedName>
</protein>
<sequence>MVVYKAAFILLVIPLAYCRIYDKCTLARELLNVYKFPRWQIPTWICIVEHESHFNTAAINSQTHDNGLFQISQIYWCDPPNHPQGCQVQCSKLRDDDIHDDVTCVKKVYDEFQRTKGNGFKAWTTYDAYCNGNNDGYIKDCHI</sequence>
<organism evidence="9">
    <name type="scientific">Diabrotica virgifera virgifera</name>
    <name type="common">western corn rootworm</name>
    <dbReference type="NCBI Taxonomy" id="50390"/>
    <lineage>
        <taxon>Eukaryota</taxon>
        <taxon>Metazoa</taxon>
        <taxon>Ecdysozoa</taxon>
        <taxon>Arthropoda</taxon>
        <taxon>Hexapoda</taxon>
        <taxon>Insecta</taxon>
        <taxon>Pterygota</taxon>
        <taxon>Neoptera</taxon>
        <taxon>Endopterygota</taxon>
        <taxon>Coleoptera</taxon>
        <taxon>Polyphaga</taxon>
        <taxon>Cucujiformia</taxon>
        <taxon>Chrysomeloidea</taxon>
        <taxon>Chrysomelidae</taxon>
        <taxon>Galerucinae</taxon>
        <taxon>Diabroticina</taxon>
        <taxon>Diabroticites</taxon>
        <taxon>Diabrotica</taxon>
    </lineage>
</organism>
<dbReference type="PRINTS" id="PR00135">
    <property type="entry name" value="LYZLACT"/>
</dbReference>
<feature type="chain" id="PRO_5044650928" description="lysozyme" evidence="7">
    <location>
        <begin position="19"/>
        <end position="143"/>
    </location>
</feature>
<keyword evidence="5" id="KW-0378">Hydrolase</keyword>
<dbReference type="OrthoDB" id="17373at2759"/>
<dbReference type="PROSITE" id="PS00128">
    <property type="entry name" value="GLYCOSYL_HYDROL_F22_1"/>
    <property type="match status" value="1"/>
</dbReference>
<dbReference type="SMART" id="SM00263">
    <property type="entry name" value="LYZ1"/>
    <property type="match status" value="1"/>
</dbReference>
<evidence type="ECO:0000256" key="4">
    <source>
        <dbReference type="ARBA" id="ARBA00023157"/>
    </source>
</evidence>
<dbReference type="InterPro" id="IPR001916">
    <property type="entry name" value="Glyco_hydro_22"/>
</dbReference>
<dbReference type="KEGG" id="dvv:114329375"/>
<reference evidence="9 10" key="1">
    <citation type="submission" date="2025-04" db="UniProtKB">
        <authorList>
            <consortium name="RefSeq"/>
        </authorList>
    </citation>
    <scope>IDENTIFICATION</scope>
    <source>
        <tissue evidence="9 10">Whole insect</tissue>
    </source>
</reference>
<evidence type="ECO:0000256" key="6">
    <source>
        <dbReference type="RuleBase" id="RU004440"/>
    </source>
</evidence>
<dbReference type="EC" id="3.2.1.17" evidence="2"/>
<dbReference type="PROSITE" id="PS51348">
    <property type="entry name" value="GLYCOSYL_HYDROL_F22_2"/>
    <property type="match status" value="1"/>
</dbReference>
<evidence type="ECO:0000256" key="2">
    <source>
        <dbReference type="ARBA" id="ARBA00012732"/>
    </source>
</evidence>
<evidence type="ECO:0000313" key="10">
    <source>
        <dbReference type="RefSeq" id="XP_028134252.1"/>
    </source>
</evidence>
<evidence type="ECO:0000256" key="5">
    <source>
        <dbReference type="ARBA" id="ARBA00023295"/>
    </source>
</evidence>
<keyword evidence="3" id="KW-0081">Bacteriolytic enzyme</keyword>
<gene>
    <name evidence="9 10" type="primary">LOC114329375</name>
</gene>
<feature type="signal peptide" evidence="7">
    <location>
        <begin position="1"/>
        <end position="18"/>
    </location>
</feature>
<dbReference type="GO" id="GO:0042742">
    <property type="term" value="P:defense response to bacterium"/>
    <property type="evidence" value="ECO:0007669"/>
    <property type="project" value="UniProtKB-KW"/>
</dbReference>
<dbReference type="GO" id="GO:0031640">
    <property type="term" value="P:killing of cells of another organism"/>
    <property type="evidence" value="ECO:0007669"/>
    <property type="project" value="UniProtKB-KW"/>
</dbReference>
<comment type="catalytic activity">
    <reaction evidence="1">
        <text>Hydrolysis of (1-&gt;4)-beta-linkages between N-acetylmuramic acid and N-acetyl-D-glucosamine residues in a peptidoglycan and between N-acetyl-D-glucosamine residues in chitodextrins.</text>
        <dbReference type="EC" id="3.2.1.17"/>
    </reaction>
</comment>
<keyword evidence="7" id="KW-0732">Signal</keyword>
<dbReference type="CDD" id="cd16899">
    <property type="entry name" value="LYZ_C_invert"/>
    <property type="match status" value="1"/>
</dbReference>
<evidence type="ECO:0000256" key="7">
    <source>
        <dbReference type="SAM" id="SignalP"/>
    </source>
</evidence>
<dbReference type="RefSeq" id="XP_028134251.1">
    <property type="nucleotide sequence ID" value="XM_028278450.1"/>
</dbReference>
<comment type="similarity">
    <text evidence="6">Belongs to the glycosyl hydrolase 22 family.</text>
</comment>
<evidence type="ECO:0000256" key="3">
    <source>
        <dbReference type="ARBA" id="ARBA00022638"/>
    </source>
</evidence>
<dbReference type="PANTHER" id="PTHR11407:SF63">
    <property type="entry name" value="LYSOZYME C"/>
    <property type="match status" value="1"/>
</dbReference>
<proteinExistence type="inferred from homology"/>
<dbReference type="RefSeq" id="XP_028134252.1">
    <property type="nucleotide sequence ID" value="XM_028278451.1"/>
</dbReference>
<dbReference type="GO" id="GO:0003796">
    <property type="term" value="F:lysozyme activity"/>
    <property type="evidence" value="ECO:0007669"/>
    <property type="project" value="UniProtKB-EC"/>
</dbReference>
<dbReference type="AlphaFoldDB" id="A0A6P7FET0"/>
<evidence type="ECO:0000256" key="1">
    <source>
        <dbReference type="ARBA" id="ARBA00000632"/>
    </source>
</evidence>
<evidence type="ECO:0000313" key="9">
    <source>
        <dbReference type="RefSeq" id="XP_028134251.1"/>
    </source>
</evidence>
<evidence type="ECO:0000259" key="8">
    <source>
        <dbReference type="PROSITE" id="PS00128"/>
    </source>
</evidence>
<name>A0A6P7FET0_DIAVI</name>
<accession>A0A6P7FET0</accession>
<dbReference type="PANTHER" id="PTHR11407">
    <property type="entry name" value="LYSOZYME C"/>
    <property type="match status" value="1"/>
</dbReference>
<dbReference type="Pfam" id="PF00062">
    <property type="entry name" value="Lys"/>
    <property type="match status" value="1"/>
</dbReference>
<keyword evidence="5" id="KW-0326">Glycosidase</keyword>
<keyword evidence="3" id="KW-0929">Antimicrobial</keyword>
<dbReference type="InterPro" id="IPR023346">
    <property type="entry name" value="Lysozyme-like_dom_sf"/>
</dbReference>
<dbReference type="InterPro" id="IPR019799">
    <property type="entry name" value="Glyco_hydro_22_CS"/>
</dbReference>
<feature type="domain" description="Glycosyl hydrolases family 22 (GH22)" evidence="8">
    <location>
        <begin position="86"/>
        <end position="104"/>
    </location>
</feature>